<organism evidence="2 3">
    <name type="scientific">Liparis tanakae</name>
    <name type="common">Tanaka's snailfish</name>
    <dbReference type="NCBI Taxonomy" id="230148"/>
    <lineage>
        <taxon>Eukaryota</taxon>
        <taxon>Metazoa</taxon>
        <taxon>Chordata</taxon>
        <taxon>Craniata</taxon>
        <taxon>Vertebrata</taxon>
        <taxon>Euteleostomi</taxon>
        <taxon>Actinopterygii</taxon>
        <taxon>Neopterygii</taxon>
        <taxon>Teleostei</taxon>
        <taxon>Neoteleostei</taxon>
        <taxon>Acanthomorphata</taxon>
        <taxon>Eupercaria</taxon>
        <taxon>Perciformes</taxon>
        <taxon>Cottioidei</taxon>
        <taxon>Cottales</taxon>
        <taxon>Liparidae</taxon>
        <taxon>Liparis</taxon>
    </lineage>
</organism>
<keyword evidence="3" id="KW-1185">Reference proteome</keyword>
<gene>
    <name evidence="2" type="ORF">EYF80_039176</name>
</gene>
<protein>
    <submittedName>
        <fullName evidence="2">Uncharacterized protein</fullName>
    </submittedName>
</protein>
<reference evidence="2 3" key="1">
    <citation type="submission" date="2019-03" db="EMBL/GenBank/DDBJ databases">
        <title>First draft genome of Liparis tanakae, snailfish: a comprehensive survey of snailfish specific genes.</title>
        <authorList>
            <person name="Kim W."/>
            <person name="Song I."/>
            <person name="Jeong J.-H."/>
            <person name="Kim D."/>
            <person name="Kim S."/>
            <person name="Ryu S."/>
            <person name="Song J.Y."/>
            <person name="Lee S.K."/>
        </authorList>
    </citation>
    <scope>NUCLEOTIDE SEQUENCE [LARGE SCALE GENOMIC DNA]</scope>
    <source>
        <tissue evidence="2">Muscle</tissue>
    </source>
</reference>
<sequence length="312" mass="34071">MASPEEGRVQVPVPEPWQNPMQLQYLLWCDGYFTGKDLHTFYKQPALCLLTELLRGRESVCGPMPSLEVNFILFRQQLHLDEDTRNTGSRLMLLPSDSPLELVQLQAALSELPPPLLGLSGSLLLQLRDLQAEPAQLPLPAEETSEVTLPVVLMGGGGGGGESRYLRKKLSCWASVREASSWWSLAASSSFHSFSLLASWASRAPSPLCPSDCMVELGCTWGATVMVAMRCSMRLPARAHEPSYVTAHTTRSGPAKSRFPPRVHQSCGQPKCGLSRLDARLDARVCHGNRASVKSFPGYSDTTDGSSRAAAY</sequence>
<proteinExistence type="predicted"/>
<feature type="region of interest" description="Disordered" evidence="1">
    <location>
        <begin position="242"/>
        <end position="270"/>
    </location>
</feature>
<evidence type="ECO:0000313" key="3">
    <source>
        <dbReference type="Proteomes" id="UP000314294"/>
    </source>
</evidence>
<dbReference type="Proteomes" id="UP000314294">
    <property type="component" value="Unassembled WGS sequence"/>
</dbReference>
<accession>A0A4Z2GD68</accession>
<evidence type="ECO:0000256" key="1">
    <source>
        <dbReference type="SAM" id="MobiDB-lite"/>
    </source>
</evidence>
<evidence type="ECO:0000313" key="2">
    <source>
        <dbReference type="EMBL" id="TNN50602.1"/>
    </source>
</evidence>
<dbReference type="AlphaFoldDB" id="A0A4Z2GD68"/>
<dbReference type="EMBL" id="SRLO01000611">
    <property type="protein sequence ID" value="TNN50602.1"/>
    <property type="molecule type" value="Genomic_DNA"/>
</dbReference>
<comment type="caution">
    <text evidence="2">The sequence shown here is derived from an EMBL/GenBank/DDBJ whole genome shotgun (WGS) entry which is preliminary data.</text>
</comment>
<name>A0A4Z2GD68_9TELE</name>